<evidence type="ECO:0000313" key="2">
    <source>
        <dbReference type="EMBL" id="CAB1456451.1"/>
    </source>
</evidence>
<sequence>LKVYERLHACVYQRMDKVRLAFLHINLPNDTYRHTPCQPPCAHGSSINRRFSGAPCLTRKQAVPTSTPQKSWAWLDASADFHNFVSVYVARRRLTLAVPNVTGGDAGRGKREENVREGEMECGVDHVALPSPRKSSQAQGSWPRQTASPFHPQQTQAALFGLTAFTLQAASLSVCGLKDW</sequence>
<dbReference type="AlphaFoldDB" id="A0A9N7ZA76"/>
<accession>A0A9N7ZA76</accession>
<organism evidence="2 3">
    <name type="scientific">Pleuronectes platessa</name>
    <name type="common">European plaice</name>
    <dbReference type="NCBI Taxonomy" id="8262"/>
    <lineage>
        <taxon>Eukaryota</taxon>
        <taxon>Metazoa</taxon>
        <taxon>Chordata</taxon>
        <taxon>Craniata</taxon>
        <taxon>Vertebrata</taxon>
        <taxon>Euteleostomi</taxon>
        <taxon>Actinopterygii</taxon>
        <taxon>Neopterygii</taxon>
        <taxon>Teleostei</taxon>
        <taxon>Neoteleostei</taxon>
        <taxon>Acanthomorphata</taxon>
        <taxon>Carangaria</taxon>
        <taxon>Pleuronectiformes</taxon>
        <taxon>Pleuronectoidei</taxon>
        <taxon>Pleuronectidae</taxon>
        <taxon>Pleuronectes</taxon>
    </lineage>
</organism>
<feature type="region of interest" description="Disordered" evidence="1">
    <location>
        <begin position="129"/>
        <end position="150"/>
    </location>
</feature>
<protein>
    <submittedName>
        <fullName evidence="2">Uncharacterized protein</fullName>
    </submittedName>
</protein>
<feature type="non-terminal residue" evidence="2">
    <location>
        <position position="180"/>
    </location>
</feature>
<comment type="caution">
    <text evidence="2">The sequence shown here is derived from an EMBL/GenBank/DDBJ whole genome shotgun (WGS) entry which is preliminary data.</text>
</comment>
<feature type="compositionally biased region" description="Polar residues" evidence="1">
    <location>
        <begin position="133"/>
        <end position="150"/>
    </location>
</feature>
<dbReference type="Proteomes" id="UP001153269">
    <property type="component" value="Unassembled WGS sequence"/>
</dbReference>
<gene>
    <name evidence="2" type="ORF">PLEPLA_LOCUS44235</name>
</gene>
<evidence type="ECO:0000313" key="3">
    <source>
        <dbReference type="Proteomes" id="UP001153269"/>
    </source>
</evidence>
<reference evidence="2" key="1">
    <citation type="submission" date="2020-03" db="EMBL/GenBank/DDBJ databases">
        <authorList>
            <person name="Weist P."/>
        </authorList>
    </citation>
    <scope>NUCLEOTIDE SEQUENCE</scope>
</reference>
<evidence type="ECO:0000256" key="1">
    <source>
        <dbReference type="SAM" id="MobiDB-lite"/>
    </source>
</evidence>
<keyword evidence="3" id="KW-1185">Reference proteome</keyword>
<dbReference type="EMBL" id="CADEAL010004298">
    <property type="protein sequence ID" value="CAB1456451.1"/>
    <property type="molecule type" value="Genomic_DNA"/>
</dbReference>
<proteinExistence type="predicted"/>
<name>A0A9N7ZA76_PLEPL</name>